<protein>
    <recommendedName>
        <fullName evidence="3">Transmembrane protein</fullName>
    </recommendedName>
</protein>
<dbReference type="PANTHER" id="PTHR34379">
    <property type="entry name" value="OS07G0553800 PROTEIN"/>
    <property type="match status" value="1"/>
</dbReference>
<keyword evidence="1" id="KW-1133">Transmembrane helix</keyword>
<sequence length="268" mass="29650">MDSIATPKSKKKNKLFPCFRAAASGSGHVKVRSKDDSEDVFPFITVDENVRPLCGCDGDSGHRKKKGSAGALSRAFKAVLFGTSLTLLDGLQAKKIRKRKAKEKENSKNEINQMHQALSSIGNRSGTASDNLNLYHNSSTRSSRTSAPFSSSSFCSSSPASSEMSEISFRFYPNGSNRLLRQINLRKILSGWFVLLVCLLNLILWGKLGAIMCTSVWILCLYRRRMGLKKGSAVAMSSGEYYKRRIGMEGFLKRERSSSAQNSILRID</sequence>
<feature type="transmembrane region" description="Helical" evidence="1">
    <location>
        <begin position="189"/>
        <end position="222"/>
    </location>
</feature>
<dbReference type="PANTHER" id="PTHR34379:SF6">
    <property type="entry name" value="PROTEIN 3F"/>
    <property type="match status" value="1"/>
</dbReference>
<keyword evidence="1" id="KW-0812">Transmembrane</keyword>
<dbReference type="Gramene" id="MELO3C018181.2.1">
    <property type="protein sequence ID" value="MELO3C018181.2.1"/>
    <property type="gene ID" value="MELO3C018181.2"/>
</dbReference>
<dbReference type="AlphaFoldDB" id="A0A9I9DHT6"/>
<evidence type="ECO:0008006" key="3">
    <source>
        <dbReference type="Google" id="ProtNLM"/>
    </source>
</evidence>
<evidence type="ECO:0000313" key="2">
    <source>
        <dbReference type="EnsemblPlants" id="MELO3C018181.2.1"/>
    </source>
</evidence>
<proteinExistence type="predicted"/>
<reference evidence="2" key="1">
    <citation type="submission" date="2023-03" db="UniProtKB">
        <authorList>
            <consortium name="EnsemblPlants"/>
        </authorList>
    </citation>
    <scope>IDENTIFICATION</scope>
</reference>
<dbReference type="InterPro" id="IPR040411">
    <property type="entry name" value="At5g23160-like"/>
</dbReference>
<evidence type="ECO:0000256" key="1">
    <source>
        <dbReference type="SAM" id="Phobius"/>
    </source>
</evidence>
<dbReference type="EnsemblPlants" id="MELO3C018181.2.1">
    <property type="protein sequence ID" value="MELO3C018181.2.1"/>
    <property type="gene ID" value="MELO3C018181.2"/>
</dbReference>
<name>A0A9I9DHT6_CUCME</name>
<organism evidence="2">
    <name type="scientific">Cucumis melo</name>
    <name type="common">Muskmelon</name>
    <dbReference type="NCBI Taxonomy" id="3656"/>
    <lineage>
        <taxon>Eukaryota</taxon>
        <taxon>Viridiplantae</taxon>
        <taxon>Streptophyta</taxon>
        <taxon>Embryophyta</taxon>
        <taxon>Tracheophyta</taxon>
        <taxon>Spermatophyta</taxon>
        <taxon>Magnoliopsida</taxon>
        <taxon>eudicotyledons</taxon>
        <taxon>Gunneridae</taxon>
        <taxon>Pentapetalae</taxon>
        <taxon>rosids</taxon>
        <taxon>fabids</taxon>
        <taxon>Cucurbitales</taxon>
        <taxon>Cucurbitaceae</taxon>
        <taxon>Benincaseae</taxon>
        <taxon>Cucumis</taxon>
    </lineage>
</organism>
<keyword evidence="1" id="KW-0472">Membrane</keyword>
<accession>A0A9I9DHT6</accession>